<name>A0A1H3SNQ1_9PSEU</name>
<organism evidence="1 2">
    <name type="scientific">Saccharopolyspora shandongensis</name>
    <dbReference type="NCBI Taxonomy" id="418495"/>
    <lineage>
        <taxon>Bacteria</taxon>
        <taxon>Bacillati</taxon>
        <taxon>Actinomycetota</taxon>
        <taxon>Actinomycetes</taxon>
        <taxon>Pseudonocardiales</taxon>
        <taxon>Pseudonocardiaceae</taxon>
        <taxon>Saccharopolyspora</taxon>
    </lineage>
</organism>
<protein>
    <submittedName>
        <fullName evidence="1">Uncharacterized protein</fullName>
    </submittedName>
</protein>
<accession>A0A1H3SNQ1</accession>
<dbReference type="EMBL" id="FNOK01000067">
    <property type="protein sequence ID" value="SDZ39185.1"/>
    <property type="molecule type" value="Genomic_DNA"/>
</dbReference>
<sequence>MVFTGLAPAWGGFGGFSGRCFSRRFCSRRFISINNGCFW</sequence>
<dbReference type="AlphaFoldDB" id="A0A1H3SNQ1"/>
<keyword evidence="2" id="KW-1185">Reference proteome</keyword>
<proteinExistence type="predicted"/>
<evidence type="ECO:0000313" key="2">
    <source>
        <dbReference type="Proteomes" id="UP000199529"/>
    </source>
</evidence>
<reference evidence="2" key="1">
    <citation type="submission" date="2016-10" db="EMBL/GenBank/DDBJ databases">
        <authorList>
            <person name="Varghese N."/>
            <person name="Submissions S."/>
        </authorList>
    </citation>
    <scope>NUCLEOTIDE SEQUENCE [LARGE SCALE GENOMIC DNA]</scope>
    <source>
        <strain evidence="2">CGMCC 4.3530</strain>
    </source>
</reference>
<dbReference type="STRING" id="418495.SAMN05216215_106742"/>
<evidence type="ECO:0000313" key="1">
    <source>
        <dbReference type="EMBL" id="SDZ39185.1"/>
    </source>
</evidence>
<gene>
    <name evidence="1" type="ORF">SAMN05216215_106742</name>
</gene>
<dbReference type="Proteomes" id="UP000199529">
    <property type="component" value="Unassembled WGS sequence"/>
</dbReference>